<comment type="caution">
    <text evidence="1">The sequence shown here is derived from an EMBL/GenBank/DDBJ whole genome shotgun (WGS) entry which is preliminary data.</text>
</comment>
<evidence type="ECO:0000313" key="2">
    <source>
        <dbReference type="Proteomes" id="UP001159363"/>
    </source>
</evidence>
<dbReference type="Proteomes" id="UP001159363">
    <property type="component" value="Chromosome 14"/>
</dbReference>
<evidence type="ECO:0000313" key="1">
    <source>
        <dbReference type="EMBL" id="KAJ8867446.1"/>
    </source>
</evidence>
<keyword evidence="2" id="KW-1185">Reference proteome</keyword>
<reference evidence="1 2" key="1">
    <citation type="submission" date="2023-02" db="EMBL/GenBank/DDBJ databases">
        <title>LHISI_Scaffold_Assembly.</title>
        <authorList>
            <person name="Stuart O.P."/>
            <person name="Cleave R."/>
            <person name="Magrath M.J.L."/>
            <person name="Mikheyev A.S."/>
        </authorList>
    </citation>
    <scope>NUCLEOTIDE SEQUENCE [LARGE SCALE GENOMIC DNA]</scope>
    <source>
        <strain evidence="1">Daus_M_001</strain>
        <tissue evidence="1">Leg muscle</tissue>
    </source>
</reference>
<proteinExistence type="predicted"/>
<name>A0ABQ9G7H4_9NEOP</name>
<organism evidence="1 2">
    <name type="scientific">Dryococelus australis</name>
    <dbReference type="NCBI Taxonomy" id="614101"/>
    <lineage>
        <taxon>Eukaryota</taxon>
        <taxon>Metazoa</taxon>
        <taxon>Ecdysozoa</taxon>
        <taxon>Arthropoda</taxon>
        <taxon>Hexapoda</taxon>
        <taxon>Insecta</taxon>
        <taxon>Pterygota</taxon>
        <taxon>Neoptera</taxon>
        <taxon>Polyneoptera</taxon>
        <taxon>Phasmatodea</taxon>
        <taxon>Verophasmatodea</taxon>
        <taxon>Anareolatae</taxon>
        <taxon>Phasmatidae</taxon>
        <taxon>Eurycanthinae</taxon>
        <taxon>Dryococelus</taxon>
    </lineage>
</organism>
<gene>
    <name evidence="1" type="ORF">PR048_031248</name>
</gene>
<accession>A0ABQ9G7H4</accession>
<sequence length="593" mass="64375">MRVIEVDRRPTASSSTIPTCDNPVTRAGIETGSPWWEAERAHRSAIVAPYLFGKKTFRMPKTHQLLEAYFIFNVLRVSSDFTYNTYLSLHVRYVGNTNASLRSCGGVVVRLLSSYLEEPGSIPVGVAPGFSHVGIVLDDFAGQRVFSGISQRAATTCVYFAPLFDRWPSPGVILSEAVQPSDSTGQYPEPPPPPLFPTTSKISPAGMAIQQTESSADTGGVSVRYMGALMLSPPHVFVQQVAAAAAKCHGALMDMSAAIRLTGALSGAADDSRGRGCCGVGVLPGLASDGRQERLCMFRLIQHANLKSDQHRADFTIALVGAAVVLLASHHGETGSIPDRVASGSSHVRIVSDDAAGRQVFSGISRFSRPFILALLCTQIASPPSALKTSVLKAVQISSLTHSLSSRQIGIQACNGSSFSGEILRHWCGSLSGQPPYRRDVKCRSKLRVESALSVPVTRSQREYGDFPPPPIPEGSPREGLSGFITCWRGAESIDRPIGVMWGGGGWRHKRGMPLSPGDICRMKFLFDRHRPRYRTRRVSCLRGMKKVYFRTRLFAVELVEKAQMSLLVLSAVLVCFPSISSKPRPPFHPLTR</sequence>
<protein>
    <submittedName>
        <fullName evidence="1">Uncharacterized protein</fullName>
    </submittedName>
</protein>
<dbReference type="EMBL" id="JARBHB010000015">
    <property type="protein sequence ID" value="KAJ8867446.1"/>
    <property type="molecule type" value="Genomic_DNA"/>
</dbReference>